<dbReference type="Pfam" id="PF01047">
    <property type="entry name" value="MarR"/>
    <property type="match status" value="1"/>
</dbReference>
<sequence length="163" mass="18170">MLNGMNSNESPQWLNPTEMDAWLSLWSILEWLPDRLDNQIRKDSGLSLAEYSALSQISATPDATMRLSELAKVANMKLPHLSRVMTRMEDAGWVRRFPDPSNGRFTLAQLTDTGIEKVKEAAPGHVAAVRHYVFDNLTPDQTIALGEVAQLISTAVNAPHLHH</sequence>
<dbReference type="InterPro" id="IPR036390">
    <property type="entry name" value="WH_DNA-bd_sf"/>
</dbReference>
<organism evidence="2 3">
    <name type="scientific">Corynebacterium suranareeae</name>
    <dbReference type="NCBI Taxonomy" id="2506452"/>
    <lineage>
        <taxon>Bacteria</taxon>
        <taxon>Bacillati</taxon>
        <taxon>Actinomycetota</taxon>
        <taxon>Actinomycetes</taxon>
        <taxon>Mycobacteriales</taxon>
        <taxon>Corynebacteriaceae</taxon>
        <taxon>Corynebacterium</taxon>
    </lineage>
</organism>
<dbReference type="InterPro" id="IPR036388">
    <property type="entry name" value="WH-like_DNA-bd_sf"/>
</dbReference>
<feature type="domain" description="HTH marR-type" evidence="1">
    <location>
        <begin position="1"/>
        <end position="157"/>
    </location>
</feature>
<gene>
    <name evidence="2" type="ORF">N24_2898</name>
</gene>
<dbReference type="Proteomes" id="UP000218244">
    <property type="component" value="Chromosome"/>
</dbReference>
<dbReference type="PROSITE" id="PS50995">
    <property type="entry name" value="HTH_MARR_2"/>
    <property type="match status" value="1"/>
</dbReference>
<dbReference type="PANTHER" id="PTHR33164:SF99">
    <property type="entry name" value="MARR FAMILY REGULATORY PROTEIN"/>
    <property type="match status" value="1"/>
</dbReference>
<dbReference type="EMBL" id="AP017369">
    <property type="protein sequence ID" value="BAU97160.1"/>
    <property type="molecule type" value="Genomic_DNA"/>
</dbReference>
<dbReference type="AlphaFoldDB" id="A0A169S596"/>
<dbReference type="GO" id="GO:0003700">
    <property type="term" value="F:DNA-binding transcription factor activity"/>
    <property type="evidence" value="ECO:0007669"/>
    <property type="project" value="InterPro"/>
</dbReference>
<dbReference type="GO" id="GO:0006950">
    <property type="term" value="P:response to stress"/>
    <property type="evidence" value="ECO:0007669"/>
    <property type="project" value="TreeGrafter"/>
</dbReference>
<dbReference type="PANTHER" id="PTHR33164">
    <property type="entry name" value="TRANSCRIPTIONAL REGULATOR, MARR FAMILY"/>
    <property type="match status" value="1"/>
</dbReference>
<dbReference type="KEGG" id="csur:N24_2898"/>
<dbReference type="Gene3D" id="1.10.10.10">
    <property type="entry name" value="Winged helix-like DNA-binding domain superfamily/Winged helix DNA-binding domain"/>
    <property type="match status" value="1"/>
</dbReference>
<keyword evidence="3" id="KW-1185">Reference proteome</keyword>
<evidence type="ECO:0000313" key="3">
    <source>
        <dbReference type="Proteomes" id="UP000218244"/>
    </source>
</evidence>
<dbReference type="InterPro" id="IPR039422">
    <property type="entry name" value="MarR/SlyA-like"/>
</dbReference>
<evidence type="ECO:0000313" key="2">
    <source>
        <dbReference type="EMBL" id="BAU97160.1"/>
    </source>
</evidence>
<dbReference type="SUPFAM" id="SSF46785">
    <property type="entry name" value="Winged helix' DNA-binding domain"/>
    <property type="match status" value="1"/>
</dbReference>
<reference evidence="2 3" key="1">
    <citation type="submission" date="2016-02" db="EMBL/GenBank/DDBJ databases">
        <title>Corynebacterium glutamicum N24 whole genome sequencing project.</title>
        <authorList>
            <person name="Matsutani M."/>
            <person name="Nangtapong N."/>
            <person name="Yakushi T."/>
            <person name="Matsushita K."/>
        </authorList>
    </citation>
    <scope>NUCLEOTIDE SEQUENCE [LARGE SCALE GENOMIC DNA]</scope>
    <source>
        <strain evidence="2 3">N24</strain>
    </source>
</reference>
<proteinExistence type="predicted"/>
<accession>A0A169S596</accession>
<dbReference type="InterPro" id="IPR000835">
    <property type="entry name" value="HTH_MarR-typ"/>
</dbReference>
<evidence type="ECO:0000259" key="1">
    <source>
        <dbReference type="PROSITE" id="PS50995"/>
    </source>
</evidence>
<name>A0A169S596_9CORY</name>
<dbReference type="SMART" id="SM00347">
    <property type="entry name" value="HTH_MARR"/>
    <property type="match status" value="1"/>
</dbReference>
<protein>
    <submittedName>
        <fullName evidence="2">MarR family transcriptional regulator</fullName>
    </submittedName>
</protein>